<dbReference type="SUPFAM" id="SSF52833">
    <property type="entry name" value="Thioredoxin-like"/>
    <property type="match status" value="1"/>
</dbReference>
<evidence type="ECO:0000256" key="7">
    <source>
        <dbReference type="SAM" id="SignalP"/>
    </source>
</evidence>
<dbReference type="PROSITE" id="PS00460">
    <property type="entry name" value="GLUTATHIONE_PEROXID_1"/>
    <property type="match status" value="1"/>
</dbReference>
<keyword evidence="2 6" id="KW-0575">Peroxidase</keyword>
<dbReference type="FunFam" id="3.40.30.10:FF:000025">
    <property type="entry name" value="Glutathione peroxidase"/>
    <property type="match status" value="1"/>
</dbReference>
<dbReference type="Pfam" id="PF00255">
    <property type="entry name" value="GSHPx"/>
    <property type="match status" value="1"/>
</dbReference>
<dbReference type="GO" id="GO:0004601">
    <property type="term" value="F:peroxidase activity"/>
    <property type="evidence" value="ECO:0007669"/>
    <property type="project" value="UniProtKB-KW"/>
</dbReference>
<evidence type="ECO:0000256" key="2">
    <source>
        <dbReference type="ARBA" id="ARBA00022559"/>
    </source>
</evidence>
<evidence type="ECO:0000256" key="6">
    <source>
        <dbReference type="RuleBase" id="RU000499"/>
    </source>
</evidence>
<dbReference type="InterPro" id="IPR000889">
    <property type="entry name" value="Glutathione_peroxidase"/>
</dbReference>
<dbReference type="InterPro" id="IPR013766">
    <property type="entry name" value="Thioredoxin_domain"/>
</dbReference>
<dbReference type="EMBL" id="MN862064">
    <property type="protein sequence ID" value="QQL94341.1"/>
    <property type="molecule type" value="mRNA"/>
</dbReference>
<evidence type="ECO:0000256" key="5">
    <source>
        <dbReference type="PIRSR" id="PIRSR000303-1"/>
    </source>
</evidence>
<evidence type="ECO:0000313" key="9">
    <source>
        <dbReference type="EMBL" id="QQL94341.1"/>
    </source>
</evidence>
<dbReference type="CDD" id="cd00340">
    <property type="entry name" value="GSH_Peroxidase"/>
    <property type="match status" value="1"/>
</dbReference>
<keyword evidence="3" id="KW-0712">Selenocysteine</keyword>
<feature type="chain" id="PRO_5031007898" description="Glutathione peroxidase" evidence="7">
    <location>
        <begin position="27"/>
        <end position="200"/>
    </location>
</feature>
<dbReference type="Gene3D" id="3.40.30.10">
    <property type="entry name" value="Glutaredoxin"/>
    <property type="match status" value="1"/>
</dbReference>
<organism evidence="9">
    <name type="scientific">Prodiamesa olivacea</name>
    <dbReference type="NCBI Taxonomy" id="288840"/>
    <lineage>
        <taxon>Eukaryota</taxon>
        <taxon>Metazoa</taxon>
        <taxon>Ecdysozoa</taxon>
        <taxon>Arthropoda</taxon>
        <taxon>Hexapoda</taxon>
        <taxon>Insecta</taxon>
        <taxon>Pterygota</taxon>
        <taxon>Neoptera</taxon>
        <taxon>Endopterygota</taxon>
        <taxon>Diptera</taxon>
        <taxon>Nematocera</taxon>
        <taxon>Chironomoidea</taxon>
        <taxon>Chironomidae</taxon>
        <taxon>Prodiamesinae</taxon>
        <taxon>Prodiamesa</taxon>
    </lineage>
</organism>
<dbReference type="InterPro" id="IPR029760">
    <property type="entry name" value="GPX_CS"/>
</dbReference>
<dbReference type="PRINTS" id="PR01011">
    <property type="entry name" value="GLUTPROXDASE"/>
</dbReference>
<sequence>MIYNSLSKSITFIGSAVLAFRLIASSSSVMACSANQGNPETAQSIYEFSVNDIKGEPVSLEKYKGQVVIIVNVASKCGYTAKHYAELNELYDQYAESKGLRILAFPCNQFGHQEPGNAEEIQCFVADRKVKFDLFEKIDVNGKEAHPLYQYLKKEQGGTLFDAIKWNFTKFIVDKNGKPVERHSPNTSPKEMLQNLEKYF</sequence>
<proteinExistence type="evidence at transcript level"/>
<dbReference type="PIRSF" id="PIRSF000303">
    <property type="entry name" value="Glutathion_perox"/>
    <property type="match status" value="1"/>
</dbReference>
<dbReference type="PROSITE" id="PS51355">
    <property type="entry name" value="GLUTATHIONE_PEROXID_3"/>
    <property type="match status" value="1"/>
</dbReference>
<keyword evidence="7" id="KW-0732">Signal</keyword>
<evidence type="ECO:0000256" key="4">
    <source>
        <dbReference type="ARBA" id="ARBA00023002"/>
    </source>
</evidence>
<reference evidence="9" key="1">
    <citation type="submission" date="2019-12" db="EMBL/GenBank/DDBJ databases">
        <authorList>
            <person name="Llorente L."/>
            <person name="Herrero O."/>
            <person name="Aquilino M."/>
            <person name="Planello R."/>
        </authorList>
    </citation>
    <scope>NUCLEOTIDE SEQUENCE</scope>
</reference>
<accession>A0A7T7JPJ4</accession>
<dbReference type="PANTHER" id="PTHR11592:SF134">
    <property type="entry name" value="PHOSPHOLIPID HYDROPEROXIDE GLUTATHIONE PEROXIDASE"/>
    <property type="match status" value="1"/>
</dbReference>
<evidence type="ECO:0000259" key="8">
    <source>
        <dbReference type="PROSITE" id="PS51352"/>
    </source>
</evidence>
<comment type="similarity">
    <text evidence="1 6">Belongs to the glutathione peroxidase family.</text>
</comment>
<name>A0A7T7JPJ4_9DIPT</name>
<dbReference type="PANTHER" id="PTHR11592">
    <property type="entry name" value="GLUTATHIONE PEROXIDASE"/>
    <property type="match status" value="1"/>
</dbReference>
<evidence type="ECO:0000256" key="3">
    <source>
        <dbReference type="ARBA" id="ARBA00022933"/>
    </source>
</evidence>
<feature type="domain" description="Thioredoxin" evidence="8">
    <location>
        <begin position="39"/>
        <end position="200"/>
    </location>
</feature>
<dbReference type="InterPro" id="IPR029759">
    <property type="entry name" value="GPX_AS"/>
</dbReference>
<dbReference type="GO" id="GO:0006979">
    <property type="term" value="P:response to oxidative stress"/>
    <property type="evidence" value="ECO:0007669"/>
    <property type="project" value="InterPro"/>
</dbReference>
<evidence type="ECO:0000256" key="1">
    <source>
        <dbReference type="ARBA" id="ARBA00006926"/>
    </source>
</evidence>
<protein>
    <recommendedName>
        <fullName evidence="6">Glutathione peroxidase</fullName>
    </recommendedName>
</protein>
<dbReference type="PROSITE" id="PS00763">
    <property type="entry name" value="GLUTATHIONE_PEROXID_2"/>
    <property type="match status" value="1"/>
</dbReference>
<dbReference type="InterPro" id="IPR036249">
    <property type="entry name" value="Thioredoxin-like_sf"/>
</dbReference>
<keyword evidence="4 6" id="KW-0560">Oxidoreductase</keyword>
<feature type="signal peptide" evidence="7">
    <location>
        <begin position="1"/>
        <end position="26"/>
    </location>
</feature>
<dbReference type="AlphaFoldDB" id="A0A7T7JPJ4"/>
<feature type="active site" evidence="5">
    <location>
        <position position="77"/>
    </location>
</feature>
<dbReference type="PROSITE" id="PS51352">
    <property type="entry name" value="THIOREDOXIN_2"/>
    <property type="match status" value="1"/>
</dbReference>